<dbReference type="KEGG" id="pog:Pogu_1654"/>
<dbReference type="STRING" id="698757.Pogu_1654"/>
<dbReference type="InterPro" id="IPR011689">
    <property type="entry name" value="PaRep2b"/>
</dbReference>
<evidence type="ECO:0000313" key="2">
    <source>
        <dbReference type="EMBL" id="AFA39681.1"/>
    </source>
</evidence>
<dbReference type="EMBL" id="CP003316">
    <property type="protein sequence ID" value="AFA39681.1"/>
    <property type="molecule type" value="Genomic_DNA"/>
</dbReference>
<name>H6QAQ5_PYROT</name>
<feature type="domain" description="PaRep2b" evidence="1">
    <location>
        <begin position="14"/>
        <end position="79"/>
    </location>
</feature>
<sequence length="80" mass="8796">MGWVVDVALEGDKVVFRKGSEVVGRIALYWEGSLEAEFQGSRENAERLAEILKALGARVEARPCGREWCVSMGADQIAEV</sequence>
<organism evidence="2 3">
    <name type="scientific">Pyrobaculum oguniense (strain DSM 13380 / JCM 10595 / TE7)</name>
    <dbReference type="NCBI Taxonomy" id="698757"/>
    <lineage>
        <taxon>Archaea</taxon>
        <taxon>Thermoproteota</taxon>
        <taxon>Thermoprotei</taxon>
        <taxon>Thermoproteales</taxon>
        <taxon>Thermoproteaceae</taxon>
        <taxon>Pyrobaculum</taxon>
    </lineage>
</organism>
<evidence type="ECO:0000259" key="1">
    <source>
        <dbReference type="Pfam" id="PF07775"/>
    </source>
</evidence>
<protein>
    <submittedName>
        <fullName evidence="2">PaRep2b protein</fullName>
    </submittedName>
</protein>
<dbReference type="AlphaFoldDB" id="H6QAQ5"/>
<dbReference type="Pfam" id="PF07775">
    <property type="entry name" value="PaRep2b"/>
    <property type="match status" value="1"/>
</dbReference>
<dbReference type="HOGENOM" id="CLU_2581565_0_0_2"/>
<proteinExistence type="predicted"/>
<accession>H6QAQ5</accession>
<dbReference type="Proteomes" id="UP000009062">
    <property type="component" value="Chromosome"/>
</dbReference>
<reference evidence="2 3" key="1">
    <citation type="journal article" date="2012" name="Stand. Genomic Sci.">
        <title>Complete genome sequence of Pyrobaculum oguniense.</title>
        <authorList>
            <person name="Bernick D.L."/>
            <person name="Karplus K."/>
            <person name="Lui L.M."/>
            <person name="Coker J.K."/>
            <person name="Murphy J.N."/>
            <person name="Chan P.P."/>
            <person name="Cozen A.E."/>
            <person name="Lowe T.M."/>
        </authorList>
    </citation>
    <scope>NUCLEOTIDE SEQUENCE [LARGE SCALE GENOMIC DNA]</scope>
    <source>
        <strain evidence="2 3">TE7</strain>
    </source>
</reference>
<gene>
    <name evidence="2" type="ordered locus">Pogu_1654</name>
</gene>
<evidence type="ECO:0000313" key="3">
    <source>
        <dbReference type="Proteomes" id="UP000009062"/>
    </source>
</evidence>
<keyword evidence="3" id="KW-1185">Reference proteome</keyword>
<dbReference type="eggNOG" id="arCOG09780">
    <property type="taxonomic scope" value="Archaea"/>
</dbReference>